<dbReference type="AlphaFoldDB" id="A0A437MGA7"/>
<dbReference type="InterPro" id="IPR015424">
    <property type="entry name" value="PyrdxlP-dep_Trfase"/>
</dbReference>
<dbReference type="InterPro" id="IPR001597">
    <property type="entry name" value="ArAA_b-elim_lyase/Thr_aldolase"/>
</dbReference>
<keyword evidence="7" id="KW-1185">Reference proteome</keyword>
<evidence type="ECO:0000256" key="2">
    <source>
        <dbReference type="ARBA" id="ARBA00006966"/>
    </source>
</evidence>
<dbReference type="GO" id="GO:0006520">
    <property type="term" value="P:amino acid metabolic process"/>
    <property type="evidence" value="ECO:0007669"/>
    <property type="project" value="InterPro"/>
</dbReference>
<dbReference type="Gene3D" id="3.90.1150.10">
    <property type="entry name" value="Aspartate Aminotransferase, domain 1"/>
    <property type="match status" value="1"/>
</dbReference>
<evidence type="ECO:0000256" key="1">
    <source>
        <dbReference type="ARBA" id="ARBA00001933"/>
    </source>
</evidence>
<dbReference type="InterPro" id="IPR015421">
    <property type="entry name" value="PyrdxlP-dep_Trfase_major"/>
</dbReference>
<dbReference type="Proteomes" id="UP000282957">
    <property type="component" value="Unassembled WGS sequence"/>
</dbReference>
<dbReference type="PANTHER" id="PTHR48097:SF5">
    <property type="entry name" value="LOW SPECIFICITY L-THREONINE ALDOLASE"/>
    <property type="match status" value="1"/>
</dbReference>
<evidence type="ECO:0000313" key="7">
    <source>
        <dbReference type="Proteomes" id="UP000282957"/>
    </source>
</evidence>
<protein>
    <submittedName>
        <fullName evidence="6">Low specificity L-threonine aldolase</fullName>
    </submittedName>
</protein>
<evidence type="ECO:0000313" key="6">
    <source>
        <dbReference type="EMBL" id="RVT96669.1"/>
    </source>
</evidence>
<dbReference type="Pfam" id="PF01212">
    <property type="entry name" value="Beta_elim_lyase"/>
    <property type="match status" value="1"/>
</dbReference>
<gene>
    <name evidence="6" type="ORF">EOD42_09640</name>
</gene>
<comment type="cofactor">
    <cofactor evidence="1">
        <name>pyridoxal 5'-phosphate</name>
        <dbReference type="ChEBI" id="CHEBI:597326"/>
    </cofactor>
</comment>
<dbReference type="RefSeq" id="WP_127787321.1">
    <property type="nucleotide sequence ID" value="NZ_SACL01000003.1"/>
</dbReference>
<dbReference type="EMBL" id="SACL01000003">
    <property type="protein sequence ID" value="RVT96669.1"/>
    <property type="molecule type" value="Genomic_DNA"/>
</dbReference>
<comment type="subunit">
    <text evidence="3">Homotetramer.</text>
</comment>
<dbReference type="GO" id="GO:0016829">
    <property type="term" value="F:lyase activity"/>
    <property type="evidence" value="ECO:0007669"/>
    <property type="project" value="InterPro"/>
</dbReference>
<dbReference type="OrthoDB" id="9774495at2"/>
<evidence type="ECO:0000256" key="4">
    <source>
        <dbReference type="ARBA" id="ARBA00022898"/>
    </source>
</evidence>
<comment type="similarity">
    <text evidence="2">Belongs to the threonine aldolase family.</text>
</comment>
<dbReference type="PANTHER" id="PTHR48097">
    <property type="entry name" value="L-THREONINE ALDOLASE-RELATED"/>
    <property type="match status" value="1"/>
</dbReference>
<dbReference type="InterPro" id="IPR015422">
    <property type="entry name" value="PyrdxlP-dep_Trfase_small"/>
</dbReference>
<evidence type="ECO:0000259" key="5">
    <source>
        <dbReference type="Pfam" id="PF01212"/>
    </source>
</evidence>
<name>A0A437MGA7_9PROT</name>
<reference evidence="6 7" key="1">
    <citation type="submission" date="2019-01" db="EMBL/GenBank/DDBJ databases">
        <authorList>
            <person name="Chen W.-M."/>
        </authorList>
    </citation>
    <scope>NUCLEOTIDE SEQUENCE [LARGE SCALE GENOMIC DNA]</scope>
    <source>
        <strain evidence="6 7">CCP-6</strain>
    </source>
</reference>
<proteinExistence type="inferred from homology"/>
<comment type="caution">
    <text evidence="6">The sequence shown here is derived from an EMBL/GenBank/DDBJ whole genome shotgun (WGS) entry which is preliminary data.</text>
</comment>
<feature type="domain" description="Aromatic amino acid beta-eliminating lyase/threonine aldolase" evidence="5">
    <location>
        <begin position="9"/>
        <end position="297"/>
    </location>
</feature>
<keyword evidence="4" id="KW-0663">Pyridoxal phosphate</keyword>
<sequence length="345" mass="36052">MSVKQSRGDFRSDNVAMVEPSIMAALVAANTGTQPPYGADEVSAELDARFSEMFGAPCRVFPVATGTAANALALAACLRSFGGVFCHEGAHIRLSEGGAVTAFSAGGSLLPLPGAGGMFDAAALAAGLEGAGIGNTQRAQPDAVSVTQVTERGRVYAPEVLAGIGALAKQKGLHFHLDGARFANALARLGCGPAEITTKIGVDILSFGATKNGAMSADAIVVFKPELVEPLRFLLRRAGQTWSKMRFAAVQLLAYVEGGLWLKLAAQANAQATRLSRGLAAIPGVELLEQVDANIIFAKLPPATIDRLIAENFHFYRRAEDTIRLVCRYDCPAEAVDGLLEVAKG</sequence>
<organism evidence="6 7">
    <name type="scientific">Rhodovarius crocodyli</name>
    <dbReference type="NCBI Taxonomy" id="1979269"/>
    <lineage>
        <taxon>Bacteria</taxon>
        <taxon>Pseudomonadati</taxon>
        <taxon>Pseudomonadota</taxon>
        <taxon>Alphaproteobacteria</taxon>
        <taxon>Acetobacterales</taxon>
        <taxon>Roseomonadaceae</taxon>
        <taxon>Rhodovarius</taxon>
    </lineage>
</organism>
<dbReference type="SUPFAM" id="SSF53383">
    <property type="entry name" value="PLP-dependent transferases"/>
    <property type="match status" value="1"/>
</dbReference>
<dbReference type="Gene3D" id="3.40.640.10">
    <property type="entry name" value="Type I PLP-dependent aspartate aminotransferase-like (Major domain)"/>
    <property type="match status" value="1"/>
</dbReference>
<accession>A0A437MGA7</accession>
<evidence type="ECO:0000256" key="3">
    <source>
        <dbReference type="ARBA" id="ARBA00011881"/>
    </source>
</evidence>